<feature type="region of interest" description="Disordered" evidence="1">
    <location>
        <begin position="22"/>
        <end position="44"/>
    </location>
</feature>
<protein>
    <submittedName>
        <fullName evidence="2">Uncharacterized protein</fullName>
    </submittedName>
</protein>
<name>A0A5B7GYW6_PORTR</name>
<organism evidence="2 3">
    <name type="scientific">Portunus trituberculatus</name>
    <name type="common">Swimming crab</name>
    <name type="synonym">Neptunus trituberculatus</name>
    <dbReference type="NCBI Taxonomy" id="210409"/>
    <lineage>
        <taxon>Eukaryota</taxon>
        <taxon>Metazoa</taxon>
        <taxon>Ecdysozoa</taxon>
        <taxon>Arthropoda</taxon>
        <taxon>Crustacea</taxon>
        <taxon>Multicrustacea</taxon>
        <taxon>Malacostraca</taxon>
        <taxon>Eumalacostraca</taxon>
        <taxon>Eucarida</taxon>
        <taxon>Decapoda</taxon>
        <taxon>Pleocyemata</taxon>
        <taxon>Brachyura</taxon>
        <taxon>Eubrachyura</taxon>
        <taxon>Portunoidea</taxon>
        <taxon>Portunidae</taxon>
        <taxon>Portuninae</taxon>
        <taxon>Portunus</taxon>
    </lineage>
</organism>
<dbReference type="EMBL" id="VSRR010023078">
    <property type="protein sequence ID" value="MPC65220.1"/>
    <property type="molecule type" value="Genomic_DNA"/>
</dbReference>
<gene>
    <name evidence="2" type="ORF">E2C01_059352</name>
</gene>
<keyword evidence="3" id="KW-1185">Reference proteome</keyword>
<reference evidence="2 3" key="1">
    <citation type="submission" date="2019-05" db="EMBL/GenBank/DDBJ databases">
        <title>Another draft genome of Portunus trituberculatus and its Hox gene families provides insights of decapod evolution.</title>
        <authorList>
            <person name="Jeong J.-H."/>
            <person name="Song I."/>
            <person name="Kim S."/>
            <person name="Choi T."/>
            <person name="Kim D."/>
            <person name="Ryu S."/>
            <person name="Kim W."/>
        </authorList>
    </citation>
    <scope>NUCLEOTIDE SEQUENCE [LARGE SCALE GENOMIC DNA]</scope>
    <source>
        <tissue evidence="2">Muscle</tissue>
    </source>
</reference>
<evidence type="ECO:0000313" key="3">
    <source>
        <dbReference type="Proteomes" id="UP000324222"/>
    </source>
</evidence>
<comment type="caution">
    <text evidence="2">The sequence shown here is derived from an EMBL/GenBank/DDBJ whole genome shotgun (WGS) entry which is preliminary data.</text>
</comment>
<accession>A0A5B7GYW6</accession>
<evidence type="ECO:0000256" key="1">
    <source>
        <dbReference type="SAM" id="MobiDB-lite"/>
    </source>
</evidence>
<sequence length="67" mass="7041">MKSFSWSLEKRSSWSIHRTRLTSSTGGLCRQAPGGQGGGATSPPASSRFITAIIYILTGCPNGSDLP</sequence>
<evidence type="ECO:0000313" key="2">
    <source>
        <dbReference type="EMBL" id="MPC65220.1"/>
    </source>
</evidence>
<dbReference type="AlphaFoldDB" id="A0A5B7GYW6"/>
<dbReference type="Proteomes" id="UP000324222">
    <property type="component" value="Unassembled WGS sequence"/>
</dbReference>
<proteinExistence type="predicted"/>